<name>A0A183GV97_HELPZ</name>
<dbReference type="EMBL" id="UZAH01040421">
    <property type="protein sequence ID" value="VDP58550.1"/>
    <property type="molecule type" value="Genomic_DNA"/>
</dbReference>
<gene>
    <name evidence="1" type="ORF">HPBE_LOCUS26616</name>
</gene>
<dbReference type="WBParaSite" id="HPBE_0002661701-mRNA-1">
    <property type="protein sequence ID" value="HPBE_0002661701-mRNA-1"/>
    <property type="gene ID" value="HPBE_0002661701"/>
</dbReference>
<dbReference type="PANTHER" id="PTHR14074">
    <property type="entry name" value="HELICASE WITH DEATH DOMAIN-RELATED"/>
    <property type="match status" value="1"/>
</dbReference>
<dbReference type="Gene3D" id="3.40.50.300">
    <property type="entry name" value="P-loop containing nucleotide triphosphate hydrolases"/>
    <property type="match status" value="2"/>
</dbReference>
<accession>A0A3P8EXA2</accession>
<reference evidence="3" key="2">
    <citation type="submission" date="2019-09" db="UniProtKB">
        <authorList>
            <consortium name="WormBaseParasite"/>
        </authorList>
    </citation>
    <scope>IDENTIFICATION</scope>
</reference>
<keyword evidence="2" id="KW-1185">Reference proteome</keyword>
<reference evidence="1 2" key="1">
    <citation type="submission" date="2018-11" db="EMBL/GenBank/DDBJ databases">
        <authorList>
            <consortium name="Pathogen Informatics"/>
        </authorList>
    </citation>
    <scope>NUCLEOTIDE SEQUENCE [LARGE SCALE GENOMIC DNA]</scope>
</reference>
<dbReference type="GO" id="GO:0005737">
    <property type="term" value="C:cytoplasm"/>
    <property type="evidence" value="ECO:0007669"/>
    <property type="project" value="TreeGrafter"/>
</dbReference>
<evidence type="ECO:0000313" key="1">
    <source>
        <dbReference type="EMBL" id="VDP58550.1"/>
    </source>
</evidence>
<evidence type="ECO:0000313" key="2">
    <source>
        <dbReference type="Proteomes" id="UP000050761"/>
    </source>
</evidence>
<dbReference type="InterPro" id="IPR027417">
    <property type="entry name" value="P-loop_NTPase"/>
</dbReference>
<protein>
    <submittedName>
        <fullName evidence="3">Helicase C-terminal domain-containing protein</fullName>
    </submittedName>
</protein>
<dbReference type="InterPro" id="IPR051363">
    <property type="entry name" value="RLR_Helicase"/>
</dbReference>
<sequence>MKPDSTLPQIIGLTASLGVGGGSNEEEAITHVVKLCALLDCKVISTVRRNASELMQYSPIVCDEICPCDDRNDHMRMQYLDILCHLMRIFEEYLNAVYKICPCDDRSDHMRMQYLDILCHLMRIFEEYLNAVYTKCATKPPAGANSASNIGIIEENPKYRTYNCFERAPEEKTTQAITKGSISFRQLIANSNSDFRALVFIRTRRGASVLAKILNSHPILSNAGLRVECVAGLSRGICETTTKREQLEKLQR</sequence>
<evidence type="ECO:0000313" key="3">
    <source>
        <dbReference type="WBParaSite" id="HPBE_0002661701-mRNA-1"/>
    </source>
</evidence>
<dbReference type="AlphaFoldDB" id="A0A183GV97"/>
<dbReference type="Gene3D" id="1.20.1320.30">
    <property type="match status" value="1"/>
</dbReference>
<dbReference type="PANTHER" id="PTHR14074:SF16">
    <property type="entry name" value="ANTIVIRAL INNATE IMMUNE RESPONSE RECEPTOR RIG-I"/>
    <property type="match status" value="1"/>
</dbReference>
<dbReference type="Proteomes" id="UP000050761">
    <property type="component" value="Unassembled WGS sequence"/>
</dbReference>
<proteinExistence type="predicted"/>
<organism evidence="2 3">
    <name type="scientific">Heligmosomoides polygyrus</name>
    <name type="common">Parasitic roundworm</name>
    <dbReference type="NCBI Taxonomy" id="6339"/>
    <lineage>
        <taxon>Eukaryota</taxon>
        <taxon>Metazoa</taxon>
        <taxon>Ecdysozoa</taxon>
        <taxon>Nematoda</taxon>
        <taxon>Chromadorea</taxon>
        <taxon>Rhabditida</taxon>
        <taxon>Rhabditina</taxon>
        <taxon>Rhabditomorpha</taxon>
        <taxon>Strongyloidea</taxon>
        <taxon>Heligmosomidae</taxon>
        <taxon>Heligmosomoides</taxon>
    </lineage>
</organism>
<accession>A0A183GV97</accession>
<dbReference type="OrthoDB" id="5869566at2759"/>